<dbReference type="SUPFAM" id="SSF103473">
    <property type="entry name" value="MFS general substrate transporter"/>
    <property type="match status" value="1"/>
</dbReference>
<dbReference type="AlphaFoldDB" id="A0A553PK43"/>
<evidence type="ECO:0000256" key="2">
    <source>
        <dbReference type="ARBA" id="ARBA00022692"/>
    </source>
</evidence>
<dbReference type="InterPro" id="IPR005828">
    <property type="entry name" value="MFS_sugar_transport-like"/>
</dbReference>
<comment type="subcellular location">
    <subcellularLocation>
        <location evidence="1">Membrane</location>
    </subcellularLocation>
</comment>
<keyword evidence="3 5" id="KW-1133">Transmembrane helix</keyword>
<dbReference type="OrthoDB" id="648285at2759"/>
<feature type="transmembrane region" description="Helical" evidence="5">
    <location>
        <begin position="354"/>
        <end position="372"/>
    </location>
</feature>
<evidence type="ECO:0000256" key="1">
    <source>
        <dbReference type="ARBA" id="ARBA00004370"/>
    </source>
</evidence>
<feature type="transmembrane region" description="Helical" evidence="5">
    <location>
        <begin position="142"/>
        <end position="161"/>
    </location>
</feature>
<comment type="caution">
    <text evidence="6">The sequence shown here is derived from an EMBL/GenBank/DDBJ whole genome shotgun (WGS) entry which is preliminary data.</text>
</comment>
<feature type="transmembrane region" description="Helical" evidence="5">
    <location>
        <begin position="116"/>
        <end position="135"/>
    </location>
</feature>
<dbReference type="Proteomes" id="UP000318571">
    <property type="component" value="Chromosome 11"/>
</dbReference>
<dbReference type="InterPro" id="IPR050549">
    <property type="entry name" value="MFS_Trehalose_Transporter"/>
</dbReference>
<evidence type="ECO:0000256" key="5">
    <source>
        <dbReference type="SAM" id="Phobius"/>
    </source>
</evidence>
<feature type="transmembrane region" description="Helical" evidence="5">
    <location>
        <begin position="421"/>
        <end position="438"/>
    </location>
</feature>
<evidence type="ECO:0008006" key="8">
    <source>
        <dbReference type="Google" id="ProtNLM"/>
    </source>
</evidence>
<dbReference type="GO" id="GO:0022857">
    <property type="term" value="F:transmembrane transporter activity"/>
    <property type="evidence" value="ECO:0007669"/>
    <property type="project" value="InterPro"/>
</dbReference>
<dbReference type="Pfam" id="PF00083">
    <property type="entry name" value="Sugar_tr"/>
    <property type="match status" value="1"/>
</dbReference>
<reference evidence="6 7" key="1">
    <citation type="journal article" date="2018" name="Nat. Ecol. Evol.">
        <title>Genomic signatures of mitonuclear coevolution across populations of Tigriopus californicus.</title>
        <authorList>
            <person name="Barreto F.S."/>
            <person name="Watson E.T."/>
            <person name="Lima T.G."/>
            <person name="Willett C.S."/>
            <person name="Edmands S."/>
            <person name="Li W."/>
            <person name="Burton R.S."/>
        </authorList>
    </citation>
    <scope>NUCLEOTIDE SEQUENCE [LARGE SCALE GENOMIC DNA]</scope>
    <source>
        <strain evidence="6 7">San Diego</strain>
    </source>
</reference>
<protein>
    <recommendedName>
        <fullName evidence="8">Major facilitator superfamily (MFS) profile domain-containing protein</fullName>
    </recommendedName>
</protein>
<dbReference type="GO" id="GO:0016020">
    <property type="term" value="C:membrane"/>
    <property type="evidence" value="ECO:0007669"/>
    <property type="project" value="UniProtKB-SubCell"/>
</dbReference>
<dbReference type="InterPro" id="IPR036259">
    <property type="entry name" value="MFS_trans_sf"/>
</dbReference>
<evidence type="ECO:0000313" key="6">
    <source>
        <dbReference type="EMBL" id="TRY78052.1"/>
    </source>
</evidence>
<accession>A0A553PK43</accession>
<name>A0A553PK43_TIGCA</name>
<dbReference type="Gene3D" id="1.20.1250.20">
    <property type="entry name" value="MFS general substrate transporter like domains"/>
    <property type="match status" value="1"/>
</dbReference>
<dbReference type="PANTHER" id="PTHR48021:SF1">
    <property type="entry name" value="GH07001P-RELATED"/>
    <property type="match status" value="1"/>
</dbReference>
<evidence type="ECO:0000256" key="3">
    <source>
        <dbReference type="ARBA" id="ARBA00022989"/>
    </source>
</evidence>
<evidence type="ECO:0000256" key="4">
    <source>
        <dbReference type="ARBA" id="ARBA00023136"/>
    </source>
</evidence>
<keyword evidence="2 5" id="KW-0812">Transmembrane</keyword>
<feature type="transmembrane region" description="Helical" evidence="5">
    <location>
        <begin position="75"/>
        <end position="96"/>
    </location>
</feature>
<sequence length="517" mass="57334">MASNEAQKSDMGVKWKDEPHVIEVPPLMRTSSKKIFAHRTLATPTKTLRTKSFLWLRSNVIVQNSDNDQYCNRKVMAMALMSGALFIVGTTAGSVHYLEAQPNNKIDETRSSWPLILYYIAFGIGSLCGGTISYISGRIRALSIFSFINPVGWLLVACAPSTTVQSFGFLCCSISCGGLLSSLQVYICEISSKISRSWLGALGVSSAVFGYHLQYLLSEMESISALWCGLVLAVVSSTVIMVSVFFLPESPIWLILSNRESDAVQALTSLKTDDSDSMSEFLLIKTSIHMERSCPTLWKAFKRAIVLCMFIHGLVTLDAIPMMNNPGEMVTGPYSLAGALMFIPLMKYMPRLKLLLFCLGATFLRLVLVSISKTFELSDDGESFSLMFFCQAAGYVISTIGLISMPLIYSTEFHSSLYRDILHGLTITITSISLAVWHSIMGEHLISDLFLSWFAIGLCLFLGLFVSIYLHETRDKHLAELEQSSTGRKVMATHYKTSRETSTVDLPYPHPSLQFTL</sequence>
<organism evidence="6 7">
    <name type="scientific">Tigriopus californicus</name>
    <name type="common">Marine copepod</name>
    <dbReference type="NCBI Taxonomy" id="6832"/>
    <lineage>
        <taxon>Eukaryota</taxon>
        <taxon>Metazoa</taxon>
        <taxon>Ecdysozoa</taxon>
        <taxon>Arthropoda</taxon>
        <taxon>Crustacea</taxon>
        <taxon>Multicrustacea</taxon>
        <taxon>Hexanauplia</taxon>
        <taxon>Copepoda</taxon>
        <taxon>Harpacticoida</taxon>
        <taxon>Harpacticidae</taxon>
        <taxon>Tigriopus</taxon>
    </lineage>
</organism>
<dbReference type="STRING" id="6832.A0A553PK43"/>
<feature type="transmembrane region" description="Helical" evidence="5">
    <location>
        <begin position="223"/>
        <end position="247"/>
    </location>
</feature>
<proteinExistence type="predicted"/>
<feature type="transmembrane region" description="Helical" evidence="5">
    <location>
        <begin position="167"/>
        <end position="186"/>
    </location>
</feature>
<keyword evidence="4 5" id="KW-0472">Membrane</keyword>
<dbReference type="PANTHER" id="PTHR48021">
    <property type="match status" value="1"/>
</dbReference>
<evidence type="ECO:0000313" key="7">
    <source>
        <dbReference type="Proteomes" id="UP000318571"/>
    </source>
</evidence>
<keyword evidence="7" id="KW-1185">Reference proteome</keyword>
<dbReference type="EMBL" id="VCGU01000003">
    <property type="protein sequence ID" value="TRY78052.1"/>
    <property type="molecule type" value="Genomic_DNA"/>
</dbReference>
<feature type="transmembrane region" description="Helical" evidence="5">
    <location>
        <begin position="198"/>
        <end position="217"/>
    </location>
</feature>
<gene>
    <name evidence="6" type="ORF">TCAL_06482</name>
</gene>
<feature type="transmembrane region" description="Helical" evidence="5">
    <location>
        <begin position="450"/>
        <end position="470"/>
    </location>
</feature>
<feature type="transmembrane region" description="Helical" evidence="5">
    <location>
        <begin position="384"/>
        <end position="409"/>
    </location>
</feature>